<dbReference type="Proteomes" id="UP001319060">
    <property type="component" value="Unassembled WGS sequence"/>
</dbReference>
<accession>A0ABS2ZEQ8</accession>
<keyword evidence="1" id="KW-0175">Coiled coil</keyword>
<gene>
    <name evidence="3" type="ORF">JYA64_10995</name>
</gene>
<protein>
    <submittedName>
        <fullName evidence="3">DUF342 domain-containing protein</fullName>
    </submittedName>
</protein>
<evidence type="ECO:0000259" key="2">
    <source>
        <dbReference type="Pfam" id="PF20250"/>
    </source>
</evidence>
<evidence type="ECO:0000313" key="4">
    <source>
        <dbReference type="Proteomes" id="UP001319060"/>
    </source>
</evidence>
<reference evidence="3 4" key="1">
    <citation type="submission" date="2021-01" db="EMBL/GenBank/DDBJ databases">
        <title>Genome Sequencing of Type Strains.</title>
        <authorList>
            <person name="Lemaire J.F."/>
            <person name="Inderbitzin P."/>
            <person name="Collins S.B."/>
            <person name="Wespe N."/>
            <person name="Knight-Connoni V."/>
        </authorList>
    </citation>
    <scope>NUCLEOTIDE SEQUENCE [LARGE SCALE GENOMIC DNA]</scope>
    <source>
        <strain evidence="3 4">DSM 14730</strain>
    </source>
</reference>
<dbReference type="Pfam" id="PF03961">
    <property type="entry name" value="FapA"/>
    <property type="match status" value="1"/>
</dbReference>
<comment type="caution">
    <text evidence="3">The sequence shown here is derived from an EMBL/GenBank/DDBJ whole genome shotgun (WGS) entry which is preliminary data.</text>
</comment>
<name>A0ABS2ZEQ8_9BACL</name>
<evidence type="ECO:0000256" key="1">
    <source>
        <dbReference type="SAM" id="Coils"/>
    </source>
</evidence>
<dbReference type="InterPro" id="IPR046865">
    <property type="entry name" value="FapA_b_solenoid"/>
</dbReference>
<dbReference type="PANTHER" id="PTHR38032">
    <property type="entry name" value="POLYMERASE-RELATED"/>
    <property type="match status" value="1"/>
</dbReference>
<evidence type="ECO:0000313" key="3">
    <source>
        <dbReference type="EMBL" id="MBN3545822.1"/>
    </source>
</evidence>
<feature type="domain" description="Flagellar Assembly Protein A N-terminal region" evidence="2">
    <location>
        <begin position="5"/>
        <end position="177"/>
    </location>
</feature>
<dbReference type="EMBL" id="JAFHKS010000043">
    <property type="protein sequence ID" value="MBN3545822.1"/>
    <property type="molecule type" value="Genomic_DNA"/>
</dbReference>
<dbReference type="PANTHER" id="PTHR38032:SF1">
    <property type="entry name" value="RNA-BINDING PROTEIN KHPB N-TERMINAL DOMAIN-CONTAINING PROTEIN"/>
    <property type="match status" value="1"/>
</dbReference>
<dbReference type="InterPro" id="IPR046866">
    <property type="entry name" value="FapA_N"/>
</dbReference>
<dbReference type="RefSeq" id="WP_188402668.1">
    <property type="nucleotide sequence ID" value="NZ_BMCE01000002.1"/>
</dbReference>
<keyword evidence="4" id="KW-1185">Reference proteome</keyword>
<organism evidence="3 4">
    <name type="scientific">Fictibacillus barbaricus</name>
    <dbReference type="NCBI Taxonomy" id="182136"/>
    <lineage>
        <taxon>Bacteria</taxon>
        <taxon>Bacillati</taxon>
        <taxon>Bacillota</taxon>
        <taxon>Bacilli</taxon>
        <taxon>Bacillales</taxon>
        <taxon>Fictibacillaceae</taxon>
        <taxon>Fictibacillus</taxon>
    </lineage>
</organism>
<sequence length="449" mass="49640">MDQWFSIKVEESDMRALLFKKEDIEIPSEQRSLLSLTAWIESKGIRHGIRHEVLKEVVENLDTFLFPAEIAIGKLPTIGEAAQLIPSCLSERHSHTEDHEKIDLKRLFIIPTATAGELVARKTLATDGIPGITVFGDTIPAQKGKDISIQNGQNTVFDKDDLCVYATTSGEVTYKKNCVNIYPVFKVQGDVSLKTGHIDFVGNVHITGDVPSGFKIQAKGDVRIEGVVEAAEIISQGNVIIGGGVLGQGKGSIRCDGNFTSLYINQGKVFAGENIEVVQTILHSYCEAGQNITCLSSNGNIAGGTCIAGNEIAAYEIGNETYSKTLIYIKGKDNDQKVSFEDEQKIIELQQNLEKLQQLKAVMEQRKMEQLTIMKIVNTINQSTSQLTVLYKEKEKMRDRNQLRTAVTIKGTLHPNVEIGIGKYKRKVQSPYSSARVSMEEKEIIIHSL</sequence>
<dbReference type="Pfam" id="PF20250">
    <property type="entry name" value="FapA_N"/>
    <property type="match status" value="1"/>
</dbReference>
<dbReference type="InterPro" id="IPR005646">
    <property type="entry name" value="FapA"/>
</dbReference>
<feature type="coiled-coil region" evidence="1">
    <location>
        <begin position="339"/>
        <end position="369"/>
    </location>
</feature>
<proteinExistence type="predicted"/>